<gene>
    <name evidence="2" type="ORF">B0H66DRAFT_639044</name>
</gene>
<feature type="compositionally biased region" description="Polar residues" evidence="1">
    <location>
        <begin position="1"/>
        <end position="15"/>
    </location>
</feature>
<evidence type="ECO:0000313" key="2">
    <source>
        <dbReference type="EMBL" id="KAK3322648.1"/>
    </source>
</evidence>
<protein>
    <submittedName>
        <fullName evidence="2">Uncharacterized protein</fullName>
    </submittedName>
</protein>
<dbReference type="Proteomes" id="UP001283341">
    <property type="component" value="Unassembled WGS sequence"/>
</dbReference>
<accession>A0AAE0ICK1</accession>
<evidence type="ECO:0000313" key="3">
    <source>
        <dbReference type="Proteomes" id="UP001283341"/>
    </source>
</evidence>
<name>A0AAE0ICK1_9PEZI</name>
<comment type="caution">
    <text evidence="2">The sequence shown here is derived from an EMBL/GenBank/DDBJ whole genome shotgun (WGS) entry which is preliminary data.</text>
</comment>
<feature type="region of interest" description="Disordered" evidence="1">
    <location>
        <begin position="1"/>
        <end position="23"/>
    </location>
</feature>
<reference evidence="2" key="1">
    <citation type="journal article" date="2023" name="Mol. Phylogenet. Evol.">
        <title>Genome-scale phylogeny and comparative genomics of the fungal order Sordariales.</title>
        <authorList>
            <person name="Hensen N."/>
            <person name="Bonometti L."/>
            <person name="Westerberg I."/>
            <person name="Brannstrom I.O."/>
            <person name="Guillou S."/>
            <person name="Cros-Aarteil S."/>
            <person name="Calhoun S."/>
            <person name="Haridas S."/>
            <person name="Kuo A."/>
            <person name="Mondo S."/>
            <person name="Pangilinan J."/>
            <person name="Riley R."/>
            <person name="LaButti K."/>
            <person name="Andreopoulos B."/>
            <person name="Lipzen A."/>
            <person name="Chen C."/>
            <person name="Yan M."/>
            <person name="Daum C."/>
            <person name="Ng V."/>
            <person name="Clum A."/>
            <person name="Steindorff A."/>
            <person name="Ohm R.A."/>
            <person name="Martin F."/>
            <person name="Silar P."/>
            <person name="Natvig D.O."/>
            <person name="Lalanne C."/>
            <person name="Gautier V."/>
            <person name="Ament-Velasquez S.L."/>
            <person name="Kruys A."/>
            <person name="Hutchinson M.I."/>
            <person name="Powell A.J."/>
            <person name="Barry K."/>
            <person name="Miller A.N."/>
            <person name="Grigoriev I.V."/>
            <person name="Debuchy R."/>
            <person name="Gladieux P."/>
            <person name="Hiltunen Thoren M."/>
            <person name="Johannesson H."/>
        </authorList>
    </citation>
    <scope>NUCLEOTIDE SEQUENCE</scope>
    <source>
        <strain evidence="2">CBS 118394</strain>
    </source>
</reference>
<dbReference type="EMBL" id="JAUEDM010000003">
    <property type="protein sequence ID" value="KAK3322648.1"/>
    <property type="molecule type" value="Genomic_DNA"/>
</dbReference>
<reference evidence="2" key="2">
    <citation type="submission" date="2023-06" db="EMBL/GenBank/DDBJ databases">
        <authorList>
            <consortium name="Lawrence Berkeley National Laboratory"/>
            <person name="Haridas S."/>
            <person name="Hensen N."/>
            <person name="Bonometti L."/>
            <person name="Westerberg I."/>
            <person name="Brannstrom I.O."/>
            <person name="Guillou S."/>
            <person name="Cros-Aarteil S."/>
            <person name="Calhoun S."/>
            <person name="Kuo A."/>
            <person name="Mondo S."/>
            <person name="Pangilinan J."/>
            <person name="Riley R."/>
            <person name="Labutti K."/>
            <person name="Andreopoulos B."/>
            <person name="Lipzen A."/>
            <person name="Chen C."/>
            <person name="Yanf M."/>
            <person name="Daum C."/>
            <person name="Ng V."/>
            <person name="Clum A."/>
            <person name="Steindorff A."/>
            <person name="Ohm R."/>
            <person name="Martin F."/>
            <person name="Silar P."/>
            <person name="Natvig D."/>
            <person name="Lalanne C."/>
            <person name="Gautier V."/>
            <person name="Ament-Velasquez S.L."/>
            <person name="Kruys A."/>
            <person name="Hutchinson M.I."/>
            <person name="Powell A.J."/>
            <person name="Barry K."/>
            <person name="Miller A.N."/>
            <person name="Grigoriev I.V."/>
            <person name="Debuchy R."/>
            <person name="Gladieux P."/>
            <person name="Thoren M.H."/>
            <person name="Johannesson H."/>
        </authorList>
    </citation>
    <scope>NUCLEOTIDE SEQUENCE</scope>
    <source>
        <strain evidence="2">CBS 118394</strain>
    </source>
</reference>
<dbReference type="AlphaFoldDB" id="A0AAE0ICK1"/>
<proteinExistence type="predicted"/>
<sequence>MSHAQQRTDNQLSEPESQDEEHPVYTPGELAAIFLDFYKFLATLHYDAADLKIAPEGGWPSLSPAACAAARVNKSAQALEVLRHLPYFQRHHPTTAIHYKSILVDWSTVGAKGIKTFACIGDDETLETGDGDPVHERDLILISRGHESGGRRLCLDTWHGRIFEYAVRDDWVGNWDAVEYFTIMSDNYLNLRIIPCEGRVSLEIAYRVEERDPDEAEISLEEVLDQTDEGFGNAELDVQYVRQIYRQLGWPREFKRKEAVEFFEDSDEVMEKRRGWGWEKEDHW</sequence>
<organism evidence="2 3">
    <name type="scientific">Apodospora peruviana</name>
    <dbReference type="NCBI Taxonomy" id="516989"/>
    <lineage>
        <taxon>Eukaryota</taxon>
        <taxon>Fungi</taxon>
        <taxon>Dikarya</taxon>
        <taxon>Ascomycota</taxon>
        <taxon>Pezizomycotina</taxon>
        <taxon>Sordariomycetes</taxon>
        <taxon>Sordariomycetidae</taxon>
        <taxon>Sordariales</taxon>
        <taxon>Lasiosphaeriaceae</taxon>
        <taxon>Apodospora</taxon>
    </lineage>
</organism>
<keyword evidence="3" id="KW-1185">Reference proteome</keyword>
<evidence type="ECO:0000256" key="1">
    <source>
        <dbReference type="SAM" id="MobiDB-lite"/>
    </source>
</evidence>